<dbReference type="InterPro" id="IPR058792">
    <property type="entry name" value="Beta-barrel_RND_2"/>
</dbReference>
<keyword evidence="2" id="KW-0175">Coiled coil</keyword>
<organism evidence="7 8">
    <name type="scientific">Paracoccus onubensis</name>
    <dbReference type="NCBI Taxonomy" id="1675788"/>
    <lineage>
        <taxon>Bacteria</taxon>
        <taxon>Pseudomonadati</taxon>
        <taxon>Pseudomonadota</taxon>
        <taxon>Alphaproteobacteria</taxon>
        <taxon>Rhodobacterales</taxon>
        <taxon>Paracoccaceae</taxon>
        <taxon>Paracoccus</taxon>
    </lineage>
</organism>
<comment type="similarity">
    <text evidence="1">Belongs to the membrane fusion protein (MFP) (TC 8.A.1) family.</text>
</comment>
<evidence type="ECO:0000313" key="7">
    <source>
        <dbReference type="EMBL" id="RJE86636.1"/>
    </source>
</evidence>
<dbReference type="Gene3D" id="2.40.420.20">
    <property type="match status" value="1"/>
</dbReference>
<evidence type="ECO:0000256" key="3">
    <source>
        <dbReference type="SAM" id="MobiDB-lite"/>
    </source>
</evidence>
<dbReference type="GO" id="GO:0015562">
    <property type="term" value="F:efflux transmembrane transporter activity"/>
    <property type="evidence" value="ECO:0007669"/>
    <property type="project" value="TreeGrafter"/>
</dbReference>
<dbReference type="NCBIfam" id="TIGR01730">
    <property type="entry name" value="RND_mfp"/>
    <property type="match status" value="1"/>
</dbReference>
<evidence type="ECO:0000259" key="5">
    <source>
        <dbReference type="Pfam" id="PF25954"/>
    </source>
</evidence>
<dbReference type="Proteomes" id="UP000284202">
    <property type="component" value="Unassembled WGS sequence"/>
</dbReference>
<dbReference type="Pfam" id="PF25954">
    <property type="entry name" value="Beta-barrel_RND_2"/>
    <property type="match status" value="1"/>
</dbReference>
<dbReference type="OrthoDB" id="9806939at2"/>
<dbReference type="FunFam" id="2.40.30.170:FF:000010">
    <property type="entry name" value="Efflux RND transporter periplasmic adaptor subunit"/>
    <property type="match status" value="1"/>
</dbReference>
<dbReference type="Gene3D" id="2.40.30.170">
    <property type="match status" value="1"/>
</dbReference>
<dbReference type="InterPro" id="IPR058647">
    <property type="entry name" value="BSH_CzcB-like"/>
</dbReference>
<evidence type="ECO:0000256" key="1">
    <source>
        <dbReference type="ARBA" id="ARBA00009477"/>
    </source>
</evidence>
<evidence type="ECO:0000259" key="6">
    <source>
        <dbReference type="Pfam" id="PF25973"/>
    </source>
</evidence>
<dbReference type="Gene3D" id="1.10.287.470">
    <property type="entry name" value="Helix hairpin bin"/>
    <property type="match status" value="1"/>
</dbReference>
<comment type="caution">
    <text evidence="7">The sequence shown here is derived from an EMBL/GenBank/DDBJ whole genome shotgun (WGS) entry which is preliminary data.</text>
</comment>
<feature type="transmembrane region" description="Helical" evidence="4">
    <location>
        <begin position="57"/>
        <end position="76"/>
    </location>
</feature>
<keyword evidence="8" id="KW-1185">Reference proteome</keyword>
<dbReference type="GO" id="GO:1990281">
    <property type="term" value="C:efflux pump complex"/>
    <property type="evidence" value="ECO:0007669"/>
    <property type="project" value="TreeGrafter"/>
</dbReference>
<protein>
    <submittedName>
        <fullName evidence="7">Efflux RND transporter periplasmic adaptor subunit</fullName>
    </submittedName>
</protein>
<dbReference type="AlphaFoldDB" id="A0A418T0C8"/>
<dbReference type="SUPFAM" id="SSF111369">
    <property type="entry name" value="HlyD-like secretion proteins"/>
    <property type="match status" value="1"/>
</dbReference>
<dbReference type="InterPro" id="IPR006143">
    <property type="entry name" value="RND_pump_MFP"/>
</dbReference>
<dbReference type="PANTHER" id="PTHR30469:SF15">
    <property type="entry name" value="HLYD FAMILY OF SECRETION PROTEINS"/>
    <property type="match status" value="1"/>
</dbReference>
<dbReference type="EMBL" id="QZCG01000004">
    <property type="protein sequence ID" value="RJE86636.1"/>
    <property type="molecule type" value="Genomic_DNA"/>
</dbReference>
<accession>A0A418T0C8</accession>
<feature type="region of interest" description="Disordered" evidence="3">
    <location>
        <begin position="1"/>
        <end position="36"/>
    </location>
</feature>
<feature type="domain" description="CzcB-like barrel-sandwich hybrid" evidence="6">
    <location>
        <begin position="126"/>
        <end position="266"/>
    </location>
</feature>
<proteinExistence type="inferred from homology"/>
<feature type="coiled-coil region" evidence="2">
    <location>
        <begin position="167"/>
        <end position="220"/>
    </location>
</feature>
<evidence type="ECO:0000256" key="4">
    <source>
        <dbReference type="SAM" id="Phobius"/>
    </source>
</evidence>
<dbReference type="Gene3D" id="2.40.50.100">
    <property type="match status" value="1"/>
</dbReference>
<keyword evidence="4" id="KW-0472">Membrane</keyword>
<feature type="domain" description="CusB-like beta-barrel" evidence="5">
    <location>
        <begin position="274"/>
        <end position="343"/>
    </location>
</feature>
<sequence length="426" mass="46101">MPGILQGHRSLAQKRNHRMSPAPSMEQPAFTAPRNDKPAWAKSARELHAGPRLRRRLWPWGIVVLLMLTLVAVIAMPDPAPPAAPPTPVAADTATLLHPLDVFTVRPQTLRRTLAVSGTLHPYIQVEIASRTTGTVEQVRARLGDRVSRGDLLLQIESNSQQAQLLQQQAALEANRAQSLLAETQRQRSERLSDRGLTAAANLESSRSNLEVHKANLEMQRATVSAARIALRDTRILAPFDGIIAARKVDPGQTVASGTAVFELADLSSMQARVDVPVARTVSLKPGQKVHLTLQGLPNREFIGRIDGIAPVASEGSRNSAVTVRVDNPDGILRGGMFVSGQVEIGSLPDAIAIPQDALREDADGRHVLKISGDRLVRQPVDIDPSMWDSNALIAITSGLKASDRIVSGRLPELRDGMQIRIEEAG</sequence>
<dbReference type="PANTHER" id="PTHR30469">
    <property type="entry name" value="MULTIDRUG RESISTANCE PROTEIN MDTA"/>
    <property type="match status" value="1"/>
</dbReference>
<name>A0A418T0C8_9RHOB</name>
<evidence type="ECO:0000256" key="2">
    <source>
        <dbReference type="SAM" id="Coils"/>
    </source>
</evidence>
<dbReference type="Pfam" id="PF25973">
    <property type="entry name" value="BSH_CzcB"/>
    <property type="match status" value="1"/>
</dbReference>
<keyword evidence="4" id="KW-0812">Transmembrane</keyword>
<evidence type="ECO:0000313" key="8">
    <source>
        <dbReference type="Proteomes" id="UP000284202"/>
    </source>
</evidence>
<reference evidence="8" key="1">
    <citation type="submission" date="2018-09" db="EMBL/GenBank/DDBJ databases">
        <title>Acidovorax cavernicola nov. sp. isolated from Gruta de las Maravillas (Aracena, Spain).</title>
        <authorList>
            <person name="Jurado V."/>
            <person name="Gutierrez-Patricio S."/>
            <person name="Gonzalez-Pimentel J.L."/>
            <person name="Miller A.Z."/>
            <person name="Laiz L."/>
            <person name="Saiz-Jimenez C."/>
        </authorList>
    </citation>
    <scope>NUCLEOTIDE SEQUENCE [LARGE SCALE GENOMIC DNA]</scope>
    <source>
        <strain evidence="8">1011MAR3C25</strain>
    </source>
</reference>
<keyword evidence="4" id="KW-1133">Transmembrane helix</keyword>
<gene>
    <name evidence="7" type="ORF">D3P04_07990</name>
</gene>